<feature type="domain" description="GST N-terminal" evidence="1">
    <location>
        <begin position="1"/>
        <end position="78"/>
    </location>
</feature>
<dbReference type="Gene3D" id="3.40.30.10">
    <property type="entry name" value="Glutaredoxin"/>
    <property type="match status" value="1"/>
</dbReference>
<evidence type="ECO:0000259" key="1">
    <source>
        <dbReference type="PROSITE" id="PS50404"/>
    </source>
</evidence>
<dbReference type="InterPro" id="IPR036249">
    <property type="entry name" value="Thioredoxin-like_sf"/>
</dbReference>
<accession>A0A4S2F2G4</accession>
<dbReference type="AlphaFoldDB" id="A0A4S2F2G4"/>
<gene>
    <name evidence="2" type="ORF">E5334_01110</name>
</gene>
<reference evidence="2 3" key="1">
    <citation type="submission" date="2019-04" db="EMBL/GenBank/DDBJ databases">
        <title>Microbes associate with the intestines of laboratory mice.</title>
        <authorList>
            <person name="Navarre W."/>
            <person name="Wong E."/>
            <person name="Huang K."/>
            <person name="Tropini C."/>
            <person name="Ng K."/>
            <person name="Yu B."/>
        </authorList>
    </citation>
    <scope>NUCLEOTIDE SEQUENCE [LARGE SCALE GENOMIC DNA]</scope>
    <source>
        <strain evidence="2 3">NM07_P-09</strain>
    </source>
</reference>
<dbReference type="PROSITE" id="PS51354">
    <property type="entry name" value="GLUTAREDOXIN_2"/>
    <property type="match status" value="1"/>
</dbReference>
<dbReference type="SUPFAM" id="SSF52833">
    <property type="entry name" value="Thioredoxin-like"/>
    <property type="match status" value="1"/>
</dbReference>
<dbReference type="Proteomes" id="UP000310263">
    <property type="component" value="Unassembled WGS sequence"/>
</dbReference>
<dbReference type="PROSITE" id="PS50404">
    <property type="entry name" value="GST_NTER"/>
    <property type="match status" value="1"/>
</dbReference>
<name>A0A4S2F2G4_9ACTN</name>
<proteinExistence type="predicted"/>
<keyword evidence="3" id="KW-1185">Reference proteome</keyword>
<dbReference type="Pfam" id="PF13409">
    <property type="entry name" value="GST_N_2"/>
    <property type="match status" value="1"/>
</dbReference>
<dbReference type="CDD" id="cd00570">
    <property type="entry name" value="GST_N_family"/>
    <property type="match status" value="1"/>
</dbReference>
<dbReference type="InterPro" id="IPR004045">
    <property type="entry name" value="Glutathione_S-Trfase_N"/>
</dbReference>
<dbReference type="RefSeq" id="WP_136011764.1">
    <property type="nucleotide sequence ID" value="NZ_SRYE01000001.1"/>
</dbReference>
<evidence type="ECO:0000313" key="3">
    <source>
        <dbReference type="Proteomes" id="UP000310263"/>
    </source>
</evidence>
<protein>
    <submittedName>
        <fullName evidence="2">Glutathione S-transferase domain-containing protein</fullName>
    </submittedName>
</protein>
<sequence>MTLYYLPTCPHCHRVINWIEAHGLTNRFNFVDASSDSSAQEALFQASSEGSVPCLVTPEGRAIVGDTPIIEYLETQNA</sequence>
<comment type="caution">
    <text evidence="2">The sequence shown here is derived from an EMBL/GenBank/DDBJ whole genome shotgun (WGS) entry which is preliminary data.</text>
</comment>
<dbReference type="OrthoDB" id="8991911at2"/>
<organism evidence="2 3">
    <name type="scientific">Muricaecibacterium torontonense</name>
    <dbReference type="NCBI Taxonomy" id="3032871"/>
    <lineage>
        <taxon>Bacteria</taxon>
        <taxon>Bacillati</taxon>
        <taxon>Actinomycetota</taxon>
        <taxon>Coriobacteriia</taxon>
        <taxon>Coriobacteriales</taxon>
        <taxon>Atopobiaceae</taxon>
        <taxon>Muricaecibacterium</taxon>
    </lineage>
</organism>
<evidence type="ECO:0000313" key="2">
    <source>
        <dbReference type="EMBL" id="TGY63139.1"/>
    </source>
</evidence>
<dbReference type="EMBL" id="SRYE01000001">
    <property type="protein sequence ID" value="TGY63139.1"/>
    <property type="molecule type" value="Genomic_DNA"/>
</dbReference>